<protein>
    <submittedName>
        <fullName evidence="5">4'-phosphopantetheinyl transferase superfamily protein</fullName>
    </submittedName>
</protein>
<dbReference type="PANTHER" id="PTHR12215">
    <property type="entry name" value="PHOSPHOPANTETHEINE TRANSFERASE"/>
    <property type="match status" value="1"/>
</dbReference>
<dbReference type="RefSeq" id="WP_205910192.1">
    <property type="nucleotide sequence ID" value="NZ_STGT01000008.1"/>
</dbReference>
<feature type="domain" description="4'-phosphopantetheinyl transferase" evidence="3">
    <location>
        <begin position="118"/>
        <end position="195"/>
    </location>
</feature>
<dbReference type="Pfam" id="PF01648">
    <property type="entry name" value="ACPS"/>
    <property type="match status" value="1"/>
</dbReference>
<dbReference type="SUPFAM" id="SSF56214">
    <property type="entry name" value="4'-phosphopantetheinyl transferase"/>
    <property type="match status" value="2"/>
</dbReference>
<dbReference type="InterPro" id="IPR055066">
    <property type="entry name" value="AASDHPPT_N"/>
</dbReference>
<evidence type="ECO:0000256" key="2">
    <source>
        <dbReference type="ARBA" id="ARBA00022679"/>
    </source>
</evidence>
<dbReference type="Proteomes" id="UP000309667">
    <property type="component" value="Unassembled WGS sequence"/>
</dbReference>
<dbReference type="Pfam" id="PF22624">
    <property type="entry name" value="AASDHPPT_N"/>
    <property type="match status" value="1"/>
</dbReference>
<sequence length="250" mass="27707">MPSVVRSAGPVAVDIWNWSLDEAFADPAEAYALLADKERERAEHFLRDIDRRRYSMGRAGLRLILGTYLGIEPRAIRFAYNSWGKPHLDLCDRVKRVHFNLSHSAGEAVLAVSRQAEIGIDIEEIRPLEEDVAGHFFSRPECAALAALPAGEQLAGFYRCWTRKEAFVKAHGAGLSVPLYGFDVSLNAEDGQQLLKRLDQDIGLLSDWALLNLDVVDGFHGALAVCSAGRNVMVHYRSRSAWSANIASMT</sequence>
<proteinExistence type="inferred from homology"/>
<evidence type="ECO:0000259" key="3">
    <source>
        <dbReference type="Pfam" id="PF01648"/>
    </source>
</evidence>
<evidence type="ECO:0000259" key="4">
    <source>
        <dbReference type="Pfam" id="PF22624"/>
    </source>
</evidence>
<comment type="caution">
    <text evidence="5">The sequence shown here is derived from an EMBL/GenBank/DDBJ whole genome shotgun (WGS) entry which is preliminary data.</text>
</comment>
<name>A0ABY2QMQ9_9HYPH</name>
<dbReference type="Gene3D" id="3.90.470.20">
    <property type="entry name" value="4'-phosphopantetheinyl transferase domain"/>
    <property type="match status" value="2"/>
</dbReference>
<dbReference type="InterPro" id="IPR008278">
    <property type="entry name" value="4-PPantetheinyl_Trfase_dom"/>
</dbReference>
<dbReference type="InterPro" id="IPR050559">
    <property type="entry name" value="P-Pant_transferase_sf"/>
</dbReference>
<evidence type="ECO:0000256" key="1">
    <source>
        <dbReference type="ARBA" id="ARBA00010990"/>
    </source>
</evidence>
<comment type="similarity">
    <text evidence="1">Belongs to the P-Pant transferase superfamily. Gsp/Sfp/HetI/AcpT family.</text>
</comment>
<dbReference type="InterPro" id="IPR037143">
    <property type="entry name" value="4-PPantetheinyl_Trfase_dom_sf"/>
</dbReference>
<dbReference type="EMBL" id="STGT01000008">
    <property type="protein sequence ID" value="THV10197.1"/>
    <property type="molecule type" value="Genomic_DNA"/>
</dbReference>
<organism evidence="5 6">
    <name type="scientific">Rhizobium rhizophilum</name>
    <dbReference type="NCBI Taxonomy" id="1850373"/>
    <lineage>
        <taxon>Bacteria</taxon>
        <taxon>Pseudomonadati</taxon>
        <taxon>Pseudomonadota</taxon>
        <taxon>Alphaproteobacteria</taxon>
        <taxon>Hyphomicrobiales</taxon>
        <taxon>Rhizobiaceae</taxon>
        <taxon>Rhizobium/Agrobacterium group</taxon>
        <taxon>Rhizobium</taxon>
    </lineage>
</organism>
<keyword evidence="2 5" id="KW-0808">Transferase</keyword>
<reference evidence="5 6" key="1">
    <citation type="submission" date="2019-04" db="EMBL/GenBank/DDBJ databases">
        <title>Genome sequence of strain 7209-2.</title>
        <authorList>
            <person name="Gao J."/>
            <person name="Sun J."/>
        </authorList>
    </citation>
    <scope>NUCLEOTIDE SEQUENCE [LARGE SCALE GENOMIC DNA]</scope>
    <source>
        <strain evidence="5 6">7209-2</strain>
    </source>
</reference>
<evidence type="ECO:0000313" key="5">
    <source>
        <dbReference type="EMBL" id="THV10197.1"/>
    </source>
</evidence>
<dbReference type="PANTHER" id="PTHR12215:SF10">
    <property type="entry name" value="L-AMINOADIPATE-SEMIALDEHYDE DEHYDROGENASE-PHOSPHOPANTETHEINYL TRANSFERASE"/>
    <property type="match status" value="1"/>
</dbReference>
<feature type="domain" description="4'-phosphopantetheinyl transferase N-terminal" evidence="4">
    <location>
        <begin position="29"/>
        <end position="112"/>
    </location>
</feature>
<keyword evidence="6" id="KW-1185">Reference proteome</keyword>
<evidence type="ECO:0000313" key="6">
    <source>
        <dbReference type="Proteomes" id="UP000309667"/>
    </source>
</evidence>
<dbReference type="GO" id="GO:0016740">
    <property type="term" value="F:transferase activity"/>
    <property type="evidence" value="ECO:0007669"/>
    <property type="project" value="UniProtKB-KW"/>
</dbReference>
<gene>
    <name evidence="5" type="ORF">E9677_23720</name>
</gene>
<accession>A0ABY2QMQ9</accession>